<dbReference type="InterPro" id="IPR005119">
    <property type="entry name" value="LysR_subst-bd"/>
</dbReference>
<keyword evidence="3" id="KW-0805">Transcription regulation</keyword>
<dbReference type="PANTHER" id="PTHR30419">
    <property type="entry name" value="HTH-TYPE TRANSCRIPTIONAL REGULATOR YBHD"/>
    <property type="match status" value="1"/>
</dbReference>
<reference evidence="7 8" key="1">
    <citation type="submission" date="2024-02" db="EMBL/GenBank/DDBJ databases">
        <title>Adaptive strategies in a cosmopolitan and abundant soil bacterium.</title>
        <authorList>
            <person name="Carini P."/>
        </authorList>
    </citation>
    <scope>NUCLEOTIDE SEQUENCE [LARGE SCALE GENOMIC DNA]</scope>
    <source>
        <strain evidence="7 8">AZCC 1608</strain>
    </source>
</reference>
<proteinExistence type="inferred from homology"/>
<evidence type="ECO:0000313" key="8">
    <source>
        <dbReference type="Proteomes" id="UP001364224"/>
    </source>
</evidence>
<dbReference type="Pfam" id="PF00126">
    <property type="entry name" value="HTH_1"/>
    <property type="match status" value="1"/>
</dbReference>
<evidence type="ECO:0000256" key="5">
    <source>
        <dbReference type="ARBA" id="ARBA00023163"/>
    </source>
</evidence>
<dbReference type="PRINTS" id="PR00039">
    <property type="entry name" value="HTHLYSR"/>
</dbReference>
<dbReference type="InterPro" id="IPR036390">
    <property type="entry name" value="WH_DNA-bd_sf"/>
</dbReference>
<evidence type="ECO:0000259" key="6">
    <source>
        <dbReference type="PROSITE" id="PS50931"/>
    </source>
</evidence>
<evidence type="ECO:0000256" key="2">
    <source>
        <dbReference type="ARBA" id="ARBA00009437"/>
    </source>
</evidence>
<dbReference type="RefSeq" id="WP_334478758.1">
    <property type="nucleotide sequence ID" value="NZ_JAZHRV010000001.1"/>
</dbReference>
<dbReference type="EMBL" id="JAZHRV010000001">
    <property type="protein sequence ID" value="MEH2554109.1"/>
    <property type="molecule type" value="Genomic_DNA"/>
</dbReference>
<evidence type="ECO:0000256" key="1">
    <source>
        <dbReference type="ARBA" id="ARBA00003502"/>
    </source>
</evidence>
<dbReference type="InterPro" id="IPR050950">
    <property type="entry name" value="HTH-type_LysR_regulators"/>
</dbReference>
<organism evidence="7 8">
    <name type="scientific">Bradyrhizobium algeriense</name>
    <dbReference type="NCBI Taxonomy" id="634784"/>
    <lineage>
        <taxon>Bacteria</taxon>
        <taxon>Pseudomonadati</taxon>
        <taxon>Pseudomonadota</taxon>
        <taxon>Alphaproteobacteria</taxon>
        <taxon>Hyphomicrobiales</taxon>
        <taxon>Nitrobacteraceae</taxon>
        <taxon>Bradyrhizobium</taxon>
    </lineage>
</organism>
<dbReference type="SUPFAM" id="SSF53850">
    <property type="entry name" value="Periplasmic binding protein-like II"/>
    <property type="match status" value="1"/>
</dbReference>
<keyword evidence="8" id="KW-1185">Reference proteome</keyword>
<feature type="domain" description="HTH lysR-type" evidence="6">
    <location>
        <begin position="11"/>
        <end position="68"/>
    </location>
</feature>
<gene>
    <name evidence="7" type="ORF">V1286_001638</name>
</gene>
<keyword evidence="5" id="KW-0804">Transcription</keyword>
<name>A0ABU8B7C3_9BRAD</name>
<dbReference type="Pfam" id="PF03466">
    <property type="entry name" value="LysR_substrate"/>
    <property type="match status" value="1"/>
</dbReference>
<dbReference type="Gene3D" id="1.10.10.10">
    <property type="entry name" value="Winged helix-like DNA-binding domain superfamily/Winged helix DNA-binding domain"/>
    <property type="match status" value="1"/>
</dbReference>
<dbReference type="InterPro" id="IPR000847">
    <property type="entry name" value="LysR_HTH_N"/>
</dbReference>
<dbReference type="Gene3D" id="3.40.190.290">
    <property type="match status" value="1"/>
</dbReference>
<evidence type="ECO:0000256" key="3">
    <source>
        <dbReference type="ARBA" id="ARBA00023015"/>
    </source>
</evidence>
<dbReference type="Proteomes" id="UP001364224">
    <property type="component" value="Unassembled WGS sequence"/>
</dbReference>
<dbReference type="InterPro" id="IPR036388">
    <property type="entry name" value="WH-like_DNA-bd_sf"/>
</dbReference>
<keyword evidence="4 7" id="KW-0238">DNA-binding</keyword>
<comment type="similarity">
    <text evidence="2">Belongs to the LysR transcriptional regulatory family.</text>
</comment>
<accession>A0ABU8B7C3</accession>
<sequence>MVWDDRIGRRLRLKDLHTLQTIAEVGSMAKAANLLALSQPAISKAIADMEHVVGASLLERGSRGVELTESGRILVARGRVIFDELREGLKDIEALADPTRGNLRIGIADPLTVVVSEIIAQLSSEYPRITYQVTISDATTTLRQLRDRELDVVLTRWNPETTPDDLSFEVLFHSPLTVLANKNNPLVKRKKLNLKDLMGERWTLSPPDSYLGRIVADVFRRKNLELPRSIVTTISIHMRVDLLASGDFISVLPTYILRHQGNGTWLRALDVDLGEGGPIAAITLKKRHPTGALKLFQETSRKVCKAIATSLGEP</sequence>
<dbReference type="PROSITE" id="PS50931">
    <property type="entry name" value="HTH_LYSR"/>
    <property type="match status" value="1"/>
</dbReference>
<dbReference type="SUPFAM" id="SSF46785">
    <property type="entry name" value="Winged helix' DNA-binding domain"/>
    <property type="match status" value="1"/>
</dbReference>
<comment type="caution">
    <text evidence="7">The sequence shown here is derived from an EMBL/GenBank/DDBJ whole genome shotgun (WGS) entry which is preliminary data.</text>
</comment>
<dbReference type="PANTHER" id="PTHR30419:SF8">
    <property type="entry name" value="NITROGEN ASSIMILATION TRANSCRIPTIONAL ACTIVATOR-RELATED"/>
    <property type="match status" value="1"/>
</dbReference>
<comment type="function">
    <text evidence="1">NodD regulates the expression of the nodABCFE genes which encode other nodulation proteins. NodD is also a negative regulator of its own expression. Binds flavonoids as inducers.</text>
</comment>
<dbReference type="GO" id="GO:0003677">
    <property type="term" value="F:DNA binding"/>
    <property type="evidence" value="ECO:0007669"/>
    <property type="project" value="UniProtKB-KW"/>
</dbReference>
<evidence type="ECO:0000313" key="7">
    <source>
        <dbReference type="EMBL" id="MEH2554109.1"/>
    </source>
</evidence>
<evidence type="ECO:0000256" key="4">
    <source>
        <dbReference type="ARBA" id="ARBA00023125"/>
    </source>
</evidence>
<protein>
    <submittedName>
        <fullName evidence="7">DNA-binding transcriptional LysR family regulator</fullName>
    </submittedName>
</protein>